<comment type="caution">
    <text evidence="8">The sequence shown here is derived from an EMBL/GenBank/DDBJ whole genome shotgun (WGS) entry which is preliminary data.</text>
</comment>
<keyword evidence="9" id="KW-1185">Reference proteome</keyword>
<keyword evidence="2" id="KW-0472">Membrane</keyword>
<dbReference type="Pfam" id="PF10162">
    <property type="entry name" value="G8"/>
    <property type="match status" value="1"/>
</dbReference>
<feature type="domain" description="G8" evidence="7">
    <location>
        <begin position="462"/>
        <end position="579"/>
    </location>
</feature>
<evidence type="ECO:0000256" key="1">
    <source>
        <dbReference type="ARBA" id="ARBA00004236"/>
    </source>
</evidence>
<feature type="coiled-coil region" evidence="5">
    <location>
        <begin position="331"/>
        <end position="368"/>
    </location>
</feature>
<dbReference type="GO" id="GO:0005886">
    <property type="term" value="C:plasma membrane"/>
    <property type="evidence" value="ECO:0007669"/>
    <property type="project" value="UniProtKB-SubCell"/>
</dbReference>
<keyword evidence="5" id="KW-0175">Coiled coil</keyword>
<dbReference type="SUPFAM" id="SSF55120">
    <property type="entry name" value="Pseudouridine synthase"/>
    <property type="match status" value="1"/>
</dbReference>
<evidence type="ECO:0000256" key="2">
    <source>
        <dbReference type="ARBA" id="ARBA00022475"/>
    </source>
</evidence>
<comment type="subcellular location">
    <subcellularLocation>
        <location evidence="1">Cell membrane</location>
    </subcellularLocation>
</comment>
<dbReference type="Gene3D" id="3.30.2350.10">
    <property type="entry name" value="Pseudouridine synthase"/>
    <property type="match status" value="2"/>
</dbReference>
<dbReference type="GO" id="GO:0003723">
    <property type="term" value="F:RNA binding"/>
    <property type="evidence" value="ECO:0007669"/>
    <property type="project" value="InterPro"/>
</dbReference>
<protein>
    <submittedName>
        <fullName evidence="8">PKHD1L1 protein</fullName>
    </submittedName>
</protein>
<keyword evidence="2" id="KW-1003">Cell membrane</keyword>
<dbReference type="PANTHER" id="PTHR46769">
    <property type="entry name" value="POLYCYSTIC KIDNEY AND HEPATIC DISEASE 1 (AUTOSOMAL RECESSIVE)-LIKE 1"/>
    <property type="match status" value="1"/>
</dbReference>
<dbReference type="InterPro" id="IPR012334">
    <property type="entry name" value="Pectin_lyas_fold"/>
</dbReference>
<dbReference type="SUPFAM" id="SSF51126">
    <property type="entry name" value="Pectin lyase-like"/>
    <property type="match status" value="1"/>
</dbReference>
<feature type="region of interest" description="Disordered" evidence="6">
    <location>
        <begin position="1235"/>
        <end position="1260"/>
    </location>
</feature>
<dbReference type="SMART" id="SM01225">
    <property type="entry name" value="G8"/>
    <property type="match status" value="1"/>
</dbReference>
<dbReference type="Pfam" id="PF24606">
    <property type="entry name" value="CEMIP_beta-hel"/>
    <property type="match status" value="1"/>
</dbReference>
<dbReference type="InterPro" id="IPR019316">
    <property type="entry name" value="G8_domain"/>
</dbReference>
<name>A0A812WD62_SYMPI</name>
<dbReference type="Pfam" id="PF00849">
    <property type="entry name" value="PseudoU_synth_2"/>
    <property type="match status" value="1"/>
</dbReference>
<gene>
    <name evidence="8" type="primary">PKHD1L1</name>
    <name evidence="8" type="ORF">SPIL2461_LOCUS18097</name>
</gene>
<reference evidence="8" key="1">
    <citation type="submission" date="2021-02" db="EMBL/GenBank/DDBJ databases">
        <authorList>
            <person name="Dougan E. K."/>
            <person name="Rhodes N."/>
            <person name="Thang M."/>
            <person name="Chan C."/>
        </authorList>
    </citation>
    <scope>NUCLEOTIDE SEQUENCE</scope>
</reference>
<sequence length="1631" mass="178820">MEVLGWRLVIYKPPHWKVELPPKGSSQEGLHLPSWLKEKVTSIDPKLFEEESNPALSGTGFGPLSHRIDQETSGPLLAAKTAAAQRHLRAQFHKTEISKRYVCLVHGHVSSPDGTVDASIRTLRTDATTRSEISSAGDWAETRYQLIASWQHLGHPLVSDDKYGDAGQLDKDRSWCPRLFLHSFRLCFRDLRNESQEVICPLPPDLKAALVKLGAASADGHALDLLFGETSWQREIFRPPLSAWRPGTEVQRHLISLLTGKDEFGPLSLTEINEDAHLKRLLAKEHLTCINKAWMAKNWDVFEALPSPDGGLKVRLRPLAEAAEAAEGSNERQLEQQIEAARSECEELQRLKQRAIAEEQYLKAAEIKRRFEAVSAELGSLLTLCEDESIADEASNTEGGRASAARTKIKAFEQDVHDEALFPSLAPAPKGALAVNSSVTCRTTGSELLQRRARNARITEAEARLVSSSLCSQAHCAVPAGETWLLDVSLDVETLTIYGILKWDQSKADIELRASYILVEAGGQLMIGSVASPMELPATVYITNGPHRHPKLGRRFLGGFGIIEIHGRPLRRTWSLLSQTVAPGQRVLQLKHDPADMGWQPGDRIGLATTSRGQSTVHHIASLASKQLTLLEPVEDEHWGGHKEIAGRSFELAAEVVNLERTVLITGDHEDIEVSMEGLHTIQAGGSGYMDLRYSRVEYCGQRPVMGRYCLHFHLMKKCPRCVFQGNAVVDGEHVGITVHGTHYSVVDQNVIWDVKANALYIEDGNELHNTIKQNVAICTNLRKCAVDWVSGVAVQTAGLFMIGMTNNILENRIVGYENGIWTPGSFRGTGHGLAQGRTCPQFYPFGEWRGNTCHDCNRFGLYLDHQYPRAVKVDDDGFLLDKESCKWFTRSGDDNGVVNEIRDEVNWHNTYVGQYAIGDIQFINFTSINNGHAMYWKQGKNFADKRPWHVLDSTFANDASDRFGILQFLGPSGPFAFGMKNCVFLGSGPPGIAAIAAGQHCGLLGGAGPCNVQYLLENVDFSRMWAQQPRLAFGANTDAAQAAVLPVFLAKDGSLGGFRSITSPHFDGFRASGCRELDATWAKHGALGCDGMIRRLNIWGQGAGRMQIAGLGYGVAPDWSFPAEGRNAGELPFDAAHMAYGTLVFGEEKYVLTASWIEDMILEFSDPVLAAYFQMDLAIEVDAGGGECVLRESDNRRFICDMGEFGGICDFRTAANQHVIMGGRLKCAGSAVPSPVPVPSPSPSPVPRPSPSSRPAPVNFPPLSGSSSGWILHLSLNCWEKHGAVSLPGADPLPGTFTIESCRRQCEKMAACEAAVVRHGWDDGSSPCFLRQSVSLPNCRDYADFDLWQIQRVVTTTTEPAGSSTTASTTPLNFFGGVDGGKDRACRGAFPADNSPDYYVLQRGVRGLDGCKEICIIDSLCQGVEYSAGRCELWTRPGGIQASIALPGFTCLRFGGAPTTTPFPKPFLPLDGGTDRACRGRSATDNSPNYYILVSGRLDLNQCKARCAATDTCNGIEHSNRGRCELWTRAGGIQATAAVSGYTCWRFDQGLQWILMEGRNCYDSHGASSLQSIAESVPVEACKEACMQLKTCEGVVVRSGWNESPCWLYSNIDLESCLTVLDYDFWHWTQ</sequence>
<dbReference type="Proteomes" id="UP000649617">
    <property type="component" value="Unassembled WGS sequence"/>
</dbReference>
<dbReference type="InterPro" id="IPR006145">
    <property type="entry name" value="PsdUridine_synth_RsuA/RluA"/>
</dbReference>
<dbReference type="InterPro" id="IPR055401">
    <property type="entry name" value="CEMIP_beta-hel_dom"/>
</dbReference>
<dbReference type="PANTHER" id="PTHR46769:SF2">
    <property type="entry name" value="FIBROCYSTIN-L ISOFORM 2 PRECURSOR-RELATED"/>
    <property type="match status" value="1"/>
</dbReference>
<evidence type="ECO:0000259" key="7">
    <source>
        <dbReference type="PROSITE" id="PS51484"/>
    </source>
</evidence>
<evidence type="ECO:0000313" key="8">
    <source>
        <dbReference type="EMBL" id="CAE7663649.1"/>
    </source>
</evidence>
<organism evidence="8 9">
    <name type="scientific">Symbiodinium pilosum</name>
    <name type="common">Dinoflagellate</name>
    <dbReference type="NCBI Taxonomy" id="2952"/>
    <lineage>
        <taxon>Eukaryota</taxon>
        <taxon>Sar</taxon>
        <taxon>Alveolata</taxon>
        <taxon>Dinophyceae</taxon>
        <taxon>Suessiales</taxon>
        <taxon>Symbiodiniaceae</taxon>
        <taxon>Symbiodinium</taxon>
    </lineage>
</organism>
<evidence type="ECO:0000256" key="4">
    <source>
        <dbReference type="ARBA" id="ARBA00023180"/>
    </source>
</evidence>
<dbReference type="InterPro" id="IPR011050">
    <property type="entry name" value="Pectin_lyase_fold/virulence"/>
</dbReference>
<dbReference type="GO" id="GO:0001522">
    <property type="term" value="P:pseudouridine synthesis"/>
    <property type="evidence" value="ECO:0007669"/>
    <property type="project" value="InterPro"/>
</dbReference>
<dbReference type="GO" id="GO:0009982">
    <property type="term" value="F:pseudouridine synthase activity"/>
    <property type="evidence" value="ECO:0007669"/>
    <property type="project" value="InterPro"/>
</dbReference>
<proteinExistence type="predicted"/>
<dbReference type="OrthoDB" id="6130531at2759"/>
<dbReference type="InterPro" id="IPR020103">
    <property type="entry name" value="PsdUridine_synth_cat_dom_sf"/>
</dbReference>
<evidence type="ECO:0000256" key="5">
    <source>
        <dbReference type="SAM" id="Coils"/>
    </source>
</evidence>
<dbReference type="PROSITE" id="PS51484">
    <property type="entry name" value="G8"/>
    <property type="match status" value="1"/>
</dbReference>
<evidence type="ECO:0000313" key="9">
    <source>
        <dbReference type="Proteomes" id="UP000649617"/>
    </source>
</evidence>
<dbReference type="CDD" id="cd02869">
    <property type="entry name" value="PseudoU_synth_RluA_like"/>
    <property type="match status" value="1"/>
</dbReference>
<dbReference type="Gene3D" id="2.160.20.10">
    <property type="entry name" value="Single-stranded right-handed beta-helix, Pectin lyase-like"/>
    <property type="match status" value="1"/>
</dbReference>
<dbReference type="InterPro" id="IPR052387">
    <property type="entry name" value="Fibrocystin"/>
</dbReference>
<accession>A0A812WD62</accession>
<keyword evidence="4" id="KW-0325">Glycoprotein</keyword>
<evidence type="ECO:0000256" key="6">
    <source>
        <dbReference type="SAM" id="MobiDB-lite"/>
    </source>
</evidence>
<dbReference type="EMBL" id="CAJNIZ010043587">
    <property type="protein sequence ID" value="CAE7663649.1"/>
    <property type="molecule type" value="Genomic_DNA"/>
</dbReference>
<evidence type="ECO:0000256" key="3">
    <source>
        <dbReference type="ARBA" id="ARBA00022729"/>
    </source>
</evidence>
<keyword evidence="3" id="KW-0732">Signal</keyword>